<protein>
    <recommendedName>
        <fullName evidence="11">GlsB/YeaQ/YmgE family stress response membrane protein</fullName>
    </recommendedName>
</protein>
<keyword evidence="3" id="KW-1003">Cell membrane</keyword>
<feature type="region of interest" description="Disordered" evidence="7">
    <location>
        <begin position="1"/>
        <end position="26"/>
    </location>
</feature>
<dbReference type="EMBL" id="MWPQ01000018">
    <property type="protein sequence ID" value="OPH83970.1"/>
    <property type="molecule type" value="Genomic_DNA"/>
</dbReference>
<comment type="similarity">
    <text evidence="2">Belongs to the UPF0410 family.</text>
</comment>
<evidence type="ECO:0000256" key="6">
    <source>
        <dbReference type="ARBA" id="ARBA00023136"/>
    </source>
</evidence>
<feature type="transmembrane region" description="Helical" evidence="8">
    <location>
        <begin position="45"/>
        <end position="63"/>
    </location>
</feature>
<sequence>MTTTSSGGRTKRRPNGGGSPEPPRHRPLVRITINREAFAALDKQALAAQLGIGLVAGWLASWIVGGSGLLRYALTGVVGSLVGAFLLDRLGIELGIRNPLTSRIVTATIGAVLVILAARLVA</sequence>
<keyword evidence="5 8" id="KW-1133">Transmembrane helix</keyword>
<dbReference type="Pfam" id="PF04226">
    <property type="entry name" value="Transgly_assoc"/>
    <property type="match status" value="1"/>
</dbReference>
<evidence type="ECO:0000256" key="7">
    <source>
        <dbReference type="SAM" id="MobiDB-lite"/>
    </source>
</evidence>
<dbReference type="InterPro" id="IPR007341">
    <property type="entry name" value="Transgly_assoc"/>
</dbReference>
<evidence type="ECO:0000256" key="3">
    <source>
        <dbReference type="ARBA" id="ARBA00022475"/>
    </source>
</evidence>
<keyword evidence="10" id="KW-1185">Reference proteome</keyword>
<dbReference type="GO" id="GO:0005886">
    <property type="term" value="C:plasma membrane"/>
    <property type="evidence" value="ECO:0007669"/>
    <property type="project" value="UniProtKB-SubCell"/>
</dbReference>
<keyword evidence="4 8" id="KW-0812">Transmembrane</keyword>
<feature type="transmembrane region" description="Helical" evidence="8">
    <location>
        <begin position="100"/>
        <end position="121"/>
    </location>
</feature>
<keyword evidence="6 8" id="KW-0472">Membrane</keyword>
<dbReference type="OrthoDB" id="5296069at2"/>
<evidence type="ECO:0000256" key="5">
    <source>
        <dbReference type="ARBA" id="ARBA00022989"/>
    </source>
</evidence>
<evidence type="ECO:0000256" key="1">
    <source>
        <dbReference type="ARBA" id="ARBA00004651"/>
    </source>
</evidence>
<feature type="transmembrane region" description="Helical" evidence="8">
    <location>
        <begin position="69"/>
        <end position="88"/>
    </location>
</feature>
<comment type="caution">
    <text evidence="9">The sequence shown here is derived from an EMBL/GenBank/DDBJ whole genome shotgun (WGS) entry which is preliminary data.</text>
</comment>
<evidence type="ECO:0000313" key="10">
    <source>
        <dbReference type="Proteomes" id="UP000189940"/>
    </source>
</evidence>
<gene>
    <name evidence="9" type="ORF">B2M20_04235</name>
</gene>
<evidence type="ECO:0000256" key="4">
    <source>
        <dbReference type="ARBA" id="ARBA00022692"/>
    </source>
</evidence>
<dbReference type="Proteomes" id="UP000189940">
    <property type="component" value="Unassembled WGS sequence"/>
</dbReference>
<name>A0A1V4I2A7_NITVU</name>
<dbReference type="RefSeq" id="WP_079445843.1">
    <property type="nucleotide sequence ID" value="NZ_MWPQ01000018.1"/>
</dbReference>
<evidence type="ECO:0000256" key="2">
    <source>
        <dbReference type="ARBA" id="ARBA00011006"/>
    </source>
</evidence>
<proteinExistence type="inferred from homology"/>
<dbReference type="AlphaFoldDB" id="A0A1V4I2A7"/>
<accession>A0A1V4I2A7</accession>
<evidence type="ECO:0008006" key="11">
    <source>
        <dbReference type="Google" id="ProtNLM"/>
    </source>
</evidence>
<reference evidence="9 10" key="1">
    <citation type="submission" date="2017-02" db="EMBL/GenBank/DDBJ databases">
        <title>Genome sequence of the nitrite-oxidizing bacterium Nitrobacter vulgaris strain Ab1.</title>
        <authorList>
            <person name="Mellbye B.L."/>
            <person name="Davis E.W."/>
            <person name="Spieck E."/>
            <person name="Chang J.H."/>
            <person name="Bottomley P.J."/>
            <person name="Sayavedra-Soto L.A."/>
        </authorList>
    </citation>
    <scope>NUCLEOTIDE SEQUENCE [LARGE SCALE GENOMIC DNA]</scope>
    <source>
        <strain evidence="9 10">Ab1</strain>
    </source>
</reference>
<organism evidence="9 10">
    <name type="scientific">Nitrobacter vulgaris</name>
    <dbReference type="NCBI Taxonomy" id="29421"/>
    <lineage>
        <taxon>Bacteria</taxon>
        <taxon>Pseudomonadati</taxon>
        <taxon>Pseudomonadota</taxon>
        <taxon>Alphaproteobacteria</taxon>
        <taxon>Hyphomicrobiales</taxon>
        <taxon>Nitrobacteraceae</taxon>
        <taxon>Nitrobacter</taxon>
    </lineage>
</organism>
<evidence type="ECO:0000313" key="9">
    <source>
        <dbReference type="EMBL" id="OPH83970.1"/>
    </source>
</evidence>
<evidence type="ECO:0000256" key="8">
    <source>
        <dbReference type="SAM" id="Phobius"/>
    </source>
</evidence>
<comment type="subcellular location">
    <subcellularLocation>
        <location evidence="1">Cell membrane</location>
        <topology evidence="1">Multi-pass membrane protein</topology>
    </subcellularLocation>
</comment>